<feature type="transmembrane region" description="Helical" evidence="1">
    <location>
        <begin position="18"/>
        <end position="39"/>
    </location>
</feature>
<proteinExistence type="predicted"/>
<feature type="transmembrane region" description="Helical" evidence="1">
    <location>
        <begin position="118"/>
        <end position="140"/>
    </location>
</feature>
<accession>A0ABV9HC90</accession>
<comment type="caution">
    <text evidence="2">The sequence shown here is derived from an EMBL/GenBank/DDBJ whole genome shotgun (WGS) entry which is preliminary data.</text>
</comment>
<name>A0ABV9HC90_9MICO</name>
<keyword evidence="3" id="KW-1185">Reference proteome</keyword>
<feature type="transmembrane region" description="Helical" evidence="1">
    <location>
        <begin position="91"/>
        <end position="112"/>
    </location>
</feature>
<dbReference type="Proteomes" id="UP001596011">
    <property type="component" value="Unassembled WGS sequence"/>
</dbReference>
<protein>
    <recommendedName>
        <fullName evidence="4">RDD family protein</fullName>
    </recommendedName>
</protein>
<feature type="transmembrane region" description="Helical" evidence="1">
    <location>
        <begin position="51"/>
        <end position="71"/>
    </location>
</feature>
<keyword evidence="1" id="KW-1133">Transmembrane helix</keyword>
<keyword evidence="1" id="KW-0812">Transmembrane</keyword>
<keyword evidence="1" id="KW-0472">Membrane</keyword>
<evidence type="ECO:0000313" key="2">
    <source>
        <dbReference type="EMBL" id="MFC4626671.1"/>
    </source>
</evidence>
<sequence length="170" mass="18241">MIDGAQTRHGAAGLRRTYLSLGTGELAAVVVFVAVQPMVAGRFDAAGGRALWWAMAPLLVILLQGGAYWLLARTWLPGAGRSGMPRGVALLYRAFRLLDPVLLAGCLAGLLLTGAGSGALVLGLLVWVFGLLEYVNYFVVRLSYPMTQWFTLVGRRRTPAVVRDVARALS</sequence>
<reference evidence="3" key="1">
    <citation type="journal article" date="2019" name="Int. J. Syst. Evol. Microbiol.">
        <title>The Global Catalogue of Microorganisms (GCM) 10K type strain sequencing project: providing services to taxonomists for standard genome sequencing and annotation.</title>
        <authorList>
            <consortium name="The Broad Institute Genomics Platform"/>
            <consortium name="The Broad Institute Genome Sequencing Center for Infectious Disease"/>
            <person name="Wu L."/>
            <person name="Ma J."/>
        </authorList>
    </citation>
    <scope>NUCLEOTIDE SEQUENCE [LARGE SCALE GENOMIC DNA]</scope>
    <source>
        <strain evidence="3">CCUG 42722</strain>
    </source>
</reference>
<evidence type="ECO:0000256" key="1">
    <source>
        <dbReference type="SAM" id="Phobius"/>
    </source>
</evidence>
<dbReference type="EMBL" id="JBHSFI010000001">
    <property type="protein sequence ID" value="MFC4626671.1"/>
    <property type="molecule type" value="Genomic_DNA"/>
</dbReference>
<evidence type="ECO:0000313" key="3">
    <source>
        <dbReference type="Proteomes" id="UP001596011"/>
    </source>
</evidence>
<organism evidence="2 3">
    <name type="scientific">Promicromonospora alba</name>
    <dbReference type="NCBI Taxonomy" id="1616110"/>
    <lineage>
        <taxon>Bacteria</taxon>
        <taxon>Bacillati</taxon>
        <taxon>Actinomycetota</taxon>
        <taxon>Actinomycetes</taxon>
        <taxon>Micrococcales</taxon>
        <taxon>Promicromonosporaceae</taxon>
        <taxon>Promicromonospora</taxon>
    </lineage>
</organism>
<evidence type="ECO:0008006" key="4">
    <source>
        <dbReference type="Google" id="ProtNLM"/>
    </source>
</evidence>
<gene>
    <name evidence="2" type="ORF">ACFO6V_00410</name>
</gene>
<dbReference type="RefSeq" id="WP_377131009.1">
    <property type="nucleotide sequence ID" value="NZ_JBHSFI010000001.1"/>
</dbReference>